<proteinExistence type="predicted"/>
<dbReference type="Proteomes" id="UP001431199">
    <property type="component" value="Unassembled WGS sequence"/>
</dbReference>
<gene>
    <name evidence="2" type="ORF">N5B56_03440</name>
</gene>
<protein>
    <submittedName>
        <fullName evidence="2">Leucine-rich repeat domain-containing protein</fullName>
    </submittedName>
</protein>
<comment type="caution">
    <text evidence="2">The sequence shown here is derived from an EMBL/GenBank/DDBJ whole genome shotgun (WGS) entry which is preliminary data.</text>
</comment>
<feature type="chain" id="PRO_5047529789" evidence="1">
    <location>
        <begin position="23"/>
        <end position="345"/>
    </location>
</feature>
<dbReference type="Pfam" id="PF13306">
    <property type="entry name" value="LRR_5"/>
    <property type="match status" value="2"/>
</dbReference>
<dbReference type="InterPro" id="IPR032675">
    <property type="entry name" value="LRR_dom_sf"/>
</dbReference>
<dbReference type="InterPro" id="IPR053139">
    <property type="entry name" value="Surface_bspA-like"/>
</dbReference>
<keyword evidence="3" id="KW-1185">Reference proteome</keyword>
<dbReference type="Gene3D" id="2.60.40.1080">
    <property type="match status" value="1"/>
</dbReference>
<accession>A0ABT2LXX2</accession>
<dbReference type="Gene3D" id="3.80.10.10">
    <property type="entry name" value="Ribonuclease Inhibitor"/>
    <property type="match status" value="1"/>
</dbReference>
<feature type="signal peptide" evidence="1">
    <location>
        <begin position="1"/>
        <end position="22"/>
    </location>
</feature>
<dbReference type="PANTHER" id="PTHR45661:SF3">
    <property type="entry name" value="IG-LIKE DOMAIN-CONTAINING PROTEIN"/>
    <property type="match status" value="1"/>
</dbReference>
<keyword evidence="1" id="KW-0732">Signal</keyword>
<reference evidence="2" key="1">
    <citation type="submission" date="2022-09" db="EMBL/GenBank/DDBJ databases">
        <title>Eubacterium sp. LFL-14 isolated from human feces.</title>
        <authorList>
            <person name="Liu F."/>
        </authorList>
    </citation>
    <scope>NUCLEOTIDE SEQUENCE</scope>
    <source>
        <strain evidence="2">LFL-14</strain>
    </source>
</reference>
<sequence length="345" mass="39331">MKKRFFIMLFLCMMVPCIPINAGTGTKYDKEYTIEKGNMRFEGSILDKKKSYKIVTENKKIVSATKSSENVIIKGKKKGSTYITIYVKRQGKYKKYNTIKVTVKNKIPMKRQYKYIICNENGDEYVSLVKYKCDNSKVNIPEFIEGKVVKKIEKNCFRILDEKTKVNQYITSVNIGNGVEIIGKSAFGKLHQLKEVTLPNGLRKMEDSVFIEDSNLKKVNNIEFIYNLGYVPLYTFWRCSSFSQSIIIPSYVKEIEDGAFCGTGVSNLEIKEGTEKIGSHAFAQMKLNVVVLPKSVKEIGSVAFAGNPIDTVVIKSKDTKYDDMTFRSTKIGLPNIYEIWKIPTD</sequence>
<dbReference type="PANTHER" id="PTHR45661">
    <property type="entry name" value="SURFACE ANTIGEN"/>
    <property type="match status" value="1"/>
</dbReference>
<name>A0ABT2LXX2_9FIRM</name>
<evidence type="ECO:0000313" key="2">
    <source>
        <dbReference type="EMBL" id="MCT7398141.1"/>
    </source>
</evidence>
<dbReference type="InterPro" id="IPR026906">
    <property type="entry name" value="LRR_5"/>
</dbReference>
<organism evidence="2 3">
    <name type="scientific">Eubacterium album</name>
    <dbReference type="NCBI Taxonomy" id="2978477"/>
    <lineage>
        <taxon>Bacteria</taxon>
        <taxon>Bacillati</taxon>
        <taxon>Bacillota</taxon>
        <taxon>Clostridia</taxon>
        <taxon>Eubacteriales</taxon>
        <taxon>Eubacteriaceae</taxon>
        <taxon>Eubacterium</taxon>
    </lineage>
</organism>
<dbReference type="SUPFAM" id="SSF52058">
    <property type="entry name" value="L domain-like"/>
    <property type="match status" value="1"/>
</dbReference>
<dbReference type="EMBL" id="JAODBU010000003">
    <property type="protein sequence ID" value="MCT7398141.1"/>
    <property type="molecule type" value="Genomic_DNA"/>
</dbReference>
<evidence type="ECO:0000313" key="3">
    <source>
        <dbReference type="Proteomes" id="UP001431199"/>
    </source>
</evidence>
<dbReference type="RefSeq" id="WP_117908644.1">
    <property type="nucleotide sequence ID" value="NZ_JAODBU010000003.1"/>
</dbReference>
<evidence type="ECO:0000256" key="1">
    <source>
        <dbReference type="SAM" id="SignalP"/>
    </source>
</evidence>